<evidence type="ECO:0000313" key="2">
    <source>
        <dbReference type="Proteomes" id="UP000268093"/>
    </source>
</evidence>
<protein>
    <submittedName>
        <fullName evidence="1">Uncharacterized protein</fullName>
    </submittedName>
</protein>
<dbReference type="EMBL" id="RBNI01007565">
    <property type="protein sequence ID" value="RUP45243.1"/>
    <property type="molecule type" value="Genomic_DNA"/>
</dbReference>
<dbReference type="Proteomes" id="UP000268093">
    <property type="component" value="Unassembled WGS sequence"/>
</dbReference>
<keyword evidence="2" id="KW-1185">Reference proteome</keyword>
<dbReference type="AlphaFoldDB" id="A0A433D385"/>
<accession>A0A433D385</accession>
<reference evidence="1 2" key="1">
    <citation type="journal article" date="2018" name="New Phytol.">
        <title>Phylogenomics of Endogonaceae and evolution of mycorrhizas within Mucoromycota.</title>
        <authorList>
            <person name="Chang Y."/>
            <person name="Desiro A."/>
            <person name="Na H."/>
            <person name="Sandor L."/>
            <person name="Lipzen A."/>
            <person name="Clum A."/>
            <person name="Barry K."/>
            <person name="Grigoriev I.V."/>
            <person name="Martin F.M."/>
            <person name="Stajich J.E."/>
            <person name="Smith M.E."/>
            <person name="Bonito G."/>
            <person name="Spatafora J.W."/>
        </authorList>
    </citation>
    <scope>NUCLEOTIDE SEQUENCE [LARGE SCALE GENOMIC DNA]</scope>
    <source>
        <strain evidence="1 2">GMNB39</strain>
    </source>
</reference>
<sequence>MSVISPSKYIYPPKSLFHGVAESTLILWRNEIDSPVLLGEIYRFNFFSDDGREGLMHGPHGALVLANCSGNCLVLPMTSRRTPSRDELLFIPGPPELCRGTLDVCNLTFIPAQQILGPWELASETDYHKCDSQEEQLKRMRASFPMDKIGKAIKRMLGYSEQKYSHRKCTAGRLVKTHLSYPDHAVQYAIILSAGALNDRAWLQRYFVMPIDNYRGKIPGLSDVEHIDICEPATDEISHEEETEIELRTYTVKVAELVFDPLITQCQWVRKNKTKLTDICIPHSNLLKYRRMIWALFENVLPVTR</sequence>
<organism evidence="1 2">
    <name type="scientific">Jimgerdemannia flammicorona</name>
    <dbReference type="NCBI Taxonomy" id="994334"/>
    <lineage>
        <taxon>Eukaryota</taxon>
        <taxon>Fungi</taxon>
        <taxon>Fungi incertae sedis</taxon>
        <taxon>Mucoromycota</taxon>
        <taxon>Mucoromycotina</taxon>
        <taxon>Endogonomycetes</taxon>
        <taxon>Endogonales</taxon>
        <taxon>Endogonaceae</taxon>
        <taxon>Jimgerdemannia</taxon>
    </lineage>
</organism>
<gene>
    <name evidence="1" type="ORF">BC936DRAFT_148427</name>
</gene>
<name>A0A433D385_9FUNG</name>
<evidence type="ECO:0000313" key="1">
    <source>
        <dbReference type="EMBL" id="RUP45243.1"/>
    </source>
</evidence>
<proteinExistence type="predicted"/>
<comment type="caution">
    <text evidence="1">The sequence shown here is derived from an EMBL/GenBank/DDBJ whole genome shotgun (WGS) entry which is preliminary data.</text>
</comment>